<dbReference type="OrthoDB" id="2576580at2759"/>
<dbReference type="AlphaFoldDB" id="A0A081CM65"/>
<dbReference type="GeneID" id="26306801"/>
<keyword evidence="2" id="KW-1185">Reference proteome</keyword>
<protein>
    <submittedName>
        <fullName evidence="1">Uncharacterized protein</fullName>
    </submittedName>
</protein>
<dbReference type="RefSeq" id="XP_014653973.1">
    <property type="nucleotide sequence ID" value="XM_014798487.1"/>
</dbReference>
<dbReference type="EMBL" id="DF830088">
    <property type="protein sequence ID" value="GAK67761.1"/>
    <property type="molecule type" value="Genomic_DNA"/>
</dbReference>
<organism evidence="1 2">
    <name type="scientific">Pseudozyma antarctica</name>
    <name type="common">Yeast</name>
    <name type="synonym">Candida antarctica</name>
    <dbReference type="NCBI Taxonomy" id="84753"/>
    <lineage>
        <taxon>Eukaryota</taxon>
        <taxon>Fungi</taxon>
        <taxon>Dikarya</taxon>
        <taxon>Basidiomycota</taxon>
        <taxon>Ustilaginomycotina</taxon>
        <taxon>Ustilaginomycetes</taxon>
        <taxon>Ustilaginales</taxon>
        <taxon>Ustilaginaceae</taxon>
        <taxon>Moesziomyces</taxon>
    </lineage>
</organism>
<accession>A0A081CM65</accession>
<reference evidence="2" key="1">
    <citation type="journal article" date="2014" name="Genome Announc.">
        <title>Draft Genome Sequence of the Yeast Pseudozyma antarctica Type Strain JCM10317, a Producer of the Glycolipid Biosurfactants, Mannosylerythritol Lipids.</title>
        <authorList>
            <person name="Saika A."/>
            <person name="Koike H."/>
            <person name="Hori T."/>
            <person name="Fukuoka T."/>
            <person name="Sato S."/>
            <person name="Habe H."/>
            <person name="Kitamoto D."/>
            <person name="Morita T."/>
        </authorList>
    </citation>
    <scope>NUCLEOTIDE SEQUENCE [LARGE SCALE GENOMIC DNA]</scope>
    <source>
        <strain evidence="2">JCM 10317</strain>
    </source>
</reference>
<sequence>MWAPTLLVVLAGVLGLVRPALAFDITFPGPTNYWVACGWNQMAWKSYETDARTVTIMLTNTNKTLLNDDYEIGNALQGAQNSAMVYVPCVAPASGYALLFVNPDKYNHQHKVLYTSAQFVVKPKGSAPDPASGQQSIPSHIQPYLETPGIVLPANKAGDVTNATSTGNSAESELPKLGGESSPFKSFQPEAHDNAAAPREAQEGLAWALGAITVAVILAVV</sequence>
<proteinExistence type="predicted"/>
<name>A0A081CM65_PSEA2</name>
<dbReference type="Proteomes" id="UP000053758">
    <property type="component" value="Unassembled WGS sequence"/>
</dbReference>
<evidence type="ECO:0000313" key="1">
    <source>
        <dbReference type="EMBL" id="GAK67761.1"/>
    </source>
</evidence>
<gene>
    <name evidence="1" type="ORF">PAN0_021c5990</name>
</gene>
<dbReference type="HOGENOM" id="CLU_096574_0_0_1"/>
<evidence type="ECO:0000313" key="2">
    <source>
        <dbReference type="Proteomes" id="UP000053758"/>
    </source>
</evidence>